<evidence type="ECO:0000313" key="6">
    <source>
        <dbReference type="Ensembl" id="ENSDCDP00010044940.1"/>
    </source>
</evidence>
<comment type="subcellular location">
    <subcellularLocation>
        <location evidence="1">Cytoplasm</location>
        <location evidence="1">Cytoskeleton</location>
        <location evidence="1">Microtubule organizing center</location>
        <location evidence="1">Centrosome</location>
    </subcellularLocation>
</comment>
<feature type="compositionally biased region" description="Basic and acidic residues" evidence="4">
    <location>
        <begin position="508"/>
        <end position="517"/>
    </location>
</feature>
<dbReference type="AlphaFoldDB" id="A0AAY4DHG0"/>
<feature type="region of interest" description="Disordered" evidence="4">
    <location>
        <begin position="179"/>
        <end position="210"/>
    </location>
</feature>
<dbReference type="GO" id="GO:0005813">
    <property type="term" value="C:centrosome"/>
    <property type="evidence" value="ECO:0007669"/>
    <property type="project" value="UniProtKB-SubCell"/>
</dbReference>
<evidence type="ECO:0000256" key="1">
    <source>
        <dbReference type="ARBA" id="ARBA00004300"/>
    </source>
</evidence>
<sequence length="730" mass="83284">MRFMDFTSHYSLCHCGCCTDRDVCRTMALNHWTTSSQSSPNITQAAERQFLPRPSLWASGTGGERSEGWQTRGGDVRKGSGDVVPSLRRSESIPGPFLSCITVTSRRLPSPPRCPECCASSWARLAAHSPSPSCRTQQLLKHTPHSLASLTMSEGLPKAHSFTTSTLQHRDCTVPKQQHHTEVLHHRRSRETNTATLHSHSTDSPQDKCSGMQMQHREITHKDFSERRAPTQHKKIIQTDGSKYQSHLSRETFGQRTKSLKPTTHTQNREINSYKSPAQPQHRETPQTENCKDRTQPQYRGITKTDIHNNKPQHRQTIQTESFKSPAQPQHGETPQTENCKDRTQSQHRGITKNNKPQHRQTIKTESFKCAAQPQKREFSTVLSSPEHATVYNNHKPAQLSPSICVEMVAHTPPHSPTRHIFFSCAHLQLPAATASSLFYLPKPLIVCVGAEATHTTTLSLRLQRPCSSTSPWRWHSEWDLSGAAELTSKDKRLQKSSDTSNMGKSQAAEKRQQDSFRTHCQSCSELMRTRQRSGAKTAIRSVYSYVFSNPTTSTQLRSAEQQGGHELHSTTELHRTELDSGLRKQTVLILSTNGQTPLSSTKDISLQDALELFRPEFIMRSQSRLRRLQERVRERQAFQMDLLKLGDVMTQRRNCTRPHPLSDNLYKPRERTISGKEMQMRSKRIYNQLPEVTRKKEEEKKRVISETNRLRAEIFKKKLLDQILQRNSD</sequence>
<keyword evidence="7" id="KW-1185">Reference proteome</keyword>
<accession>A0AAY4DHG0</accession>
<keyword evidence="2" id="KW-0963">Cytoplasm</keyword>
<dbReference type="RefSeq" id="XP_028824320.1">
    <property type="nucleotide sequence ID" value="XM_028968487.1"/>
</dbReference>
<protein>
    <recommendedName>
        <fullName evidence="5">ALMS motif domain-containing protein</fullName>
    </recommendedName>
</protein>
<organism evidence="6 7">
    <name type="scientific">Denticeps clupeoides</name>
    <name type="common">denticle herring</name>
    <dbReference type="NCBI Taxonomy" id="299321"/>
    <lineage>
        <taxon>Eukaryota</taxon>
        <taxon>Metazoa</taxon>
        <taxon>Chordata</taxon>
        <taxon>Craniata</taxon>
        <taxon>Vertebrata</taxon>
        <taxon>Euteleostomi</taxon>
        <taxon>Actinopterygii</taxon>
        <taxon>Neopterygii</taxon>
        <taxon>Teleostei</taxon>
        <taxon>Clupei</taxon>
        <taxon>Clupeiformes</taxon>
        <taxon>Denticipitoidei</taxon>
        <taxon>Denticipitidae</taxon>
        <taxon>Denticeps</taxon>
    </lineage>
</organism>
<feature type="compositionally biased region" description="Polar residues" evidence="4">
    <location>
        <begin position="239"/>
        <end position="279"/>
    </location>
</feature>
<reference evidence="6" key="3">
    <citation type="submission" date="2025-09" db="UniProtKB">
        <authorList>
            <consortium name="Ensembl"/>
        </authorList>
    </citation>
    <scope>IDENTIFICATION</scope>
</reference>
<dbReference type="GO" id="GO:0008017">
    <property type="term" value="F:microtubule binding"/>
    <property type="evidence" value="ECO:0007669"/>
    <property type="project" value="TreeGrafter"/>
</dbReference>
<feature type="region of interest" description="Disordered" evidence="4">
    <location>
        <begin position="490"/>
        <end position="517"/>
    </location>
</feature>
<dbReference type="GeneID" id="114782611"/>
<dbReference type="GO" id="GO:0046599">
    <property type="term" value="P:regulation of centriole replication"/>
    <property type="evidence" value="ECO:0007669"/>
    <property type="project" value="TreeGrafter"/>
</dbReference>
<feature type="region of interest" description="Disordered" evidence="4">
    <location>
        <begin position="225"/>
        <end position="364"/>
    </location>
</feature>
<gene>
    <name evidence="6" type="primary">LOC114782611</name>
</gene>
<dbReference type="PANTHER" id="PTHR21553:SF24">
    <property type="entry name" value="(E2-INDEPENDENT) E3 UBIQUITIN-CONJUGATING ENZYME FATS"/>
    <property type="match status" value="1"/>
</dbReference>
<evidence type="ECO:0000256" key="2">
    <source>
        <dbReference type="ARBA" id="ARBA00022490"/>
    </source>
</evidence>
<name>A0AAY4DHG0_9TELE</name>
<reference evidence="6" key="2">
    <citation type="submission" date="2025-08" db="UniProtKB">
        <authorList>
            <consortium name="Ensembl"/>
        </authorList>
    </citation>
    <scope>IDENTIFICATION</scope>
</reference>
<proteinExistence type="predicted"/>
<evidence type="ECO:0000259" key="5">
    <source>
        <dbReference type="Pfam" id="PF15309"/>
    </source>
</evidence>
<dbReference type="GeneTree" id="ENSGT00940000153123"/>
<dbReference type="Ensembl" id="ENSDCDT00010055068.1">
    <property type="protein sequence ID" value="ENSDCDP00010044940.1"/>
    <property type="gene ID" value="ENSDCDG00010027737.1"/>
</dbReference>
<dbReference type="GO" id="GO:0005829">
    <property type="term" value="C:cytosol"/>
    <property type="evidence" value="ECO:0007669"/>
    <property type="project" value="TreeGrafter"/>
</dbReference>
<reference evidence="6 7" key="1">
    <citation type="submission" date="2020-06" db="EMBL/GenBank/DDBJ databases">
        <authorList>
            <consortium name="Wellcome Sanger Institute Data Sharing"/>
        </authorList>
    </citation>
    <scope>NUCLEOTIDE SEQUENCE [LARGE SCALE GENOMIC DNA]</scope>
</reference>
<dbReference type="Proteomes" id="UP000694580">
    <property type="component" value="Chromosome 2"/>
</dbReference>
<dbReference type="PANTHER" id="PTHR21553">
    <property type="entry name" value="ALMS1-RELATED"/>
    <property type="match status" value="1"/>
</dbReference>
<evidence type="ECO:0000256" key="3">
    <source>
        <dbReference type="ARBA" id="ARBA00023212"/>
    </source>
</evidence>
<feature type="compositionally biased region" description="Polar residues" evidence="4">
    <location>
        <begin position="192"/>
        <end position="204"/>
    </location>
</feature>
<evidence type="ECO:0000256" key="4">
    <source>
        <dbReference type="SAM" id="MobiDB-lite"/>
    </source>
</evidence>
<dbReference type="InterPro" id="IPR029299">
    <property type="entry name" value="ALMS_motif"/>
</dbReference>
<feature type="compositionally biased region" description="Polar residues" evidence="4">
    <location>
        <begin position="315"/>
        <end position="338"/>
    </location>
</feature>
<dbReference type="GO" id="GO:0005814">
    <property type="term" value="C:centriole"/>
    <property type="evidence" value="ECO:0007669"/>
    <property type="project" value="TreeGrafter"/>
</dbReference>
<feature type="region of interest" description="Disordered" evidence="4">
    <location>
        <begin position="54"/>
        <end position="88"/>
    </location>
</feature>
<keyword evidence="3" id="KW-0206">Cytoskeleton</keyword>
<feature type="compositionally biased region" description="Basic and acidic residues" evidence="4">
    <location>
        <begin position="281"/>
        <end position="295"/>
    </location>
</feature>
<feature type="domain" description="ALMS motif" evidence="5">
    <location>
        <begin position="604"/>
        <end position="728"/>
    </location>
</feature>
<evidence type="ECO:0000313" key="7">
    <source>
        <dbReference type="Proteomes" id="UP000694580"/>
    </source>
</evidence>
<dbReference type="Pfam" id="PF15309">
    <property type="entry name" value="ALMS_motif"/>
    <property type="match status" value="1"/>
</dbReference>